<gene>
    <name evidence="4" type="ORF">GGQ83_000049</name>
</gene>
<accession>A0A840A803</accession>
<keyword evidence="2 4" id="KW-0560">Oxidoreductase</keyword>
<dbReference type="Proteomes" id="UP000553193">
    <property type="component" value="Unassembled WGS sequence"/>
</dbReference>
<dbReference type="InterPro" id="IPR036188">
    <property type="entry name" value="FAD/NAD-bd_sf"/>
</dbReference>
<proteinExistence type="inferred from homology"/>
<dbReference type="NCBIfam" id="NF001933">
    <property type="entry name" value="PRK00711.1"/>
    <property type="match status" value="1"/>
</dbReference>
<dbReference type="PANTHER" id="PTHR13847:SF280">
    <property type="entry name" value="D-AMINO ACID DEHYDROGENASE"/>
    <property type="match status" value="1"/>
</dbReference>
<dbReference type="Gene3D" id="3.50.50.60">
    <property type="entry name" value="FAD/NAD(P)-binding domain"/>
    <property type="match status" value="2"/>
</dbReference>
<dbReference type="PANTHER" id="PTHR13847">
    <property type="entry name" value="SARCOSINE DEHYDROGENASE-RELATED"/>
    <property type="match status" value="1"/>
</dbReference>
<dbReference type="GO" id="GO:0008718">
    <property type="term" value="F:D-amino-acid dehydrogenase activity"/>
    <property type="evidence" value="ECO:0007669"/>
    <property type="project" value="TreeGrafter"/>
</dbReference>
<dbReference type="SUPFAM" id="SSF51905">
    <property type="entry name" value="FAD/NAD(P)-binding domain"/>
    <property type="match status" value="1"/>
</dbReference>
<sequence length="420" mass="44409">MHVLVLGAGVIGLTTAYTLAREGHEVTLLDAEPAVARGASAANGGQLSYSYVAPFAGPGVPWKVPGWLMDPDGPLRFRPELDPHQWGWIWQFLRACNAATAAETTARLLRLAYLSRDLTQEVAARGVAEFGFAHAGKLVLQPDAAAMEGAKRQMALQAKLGSEQVALDRDACVALEPSLARIAHRIAGGIHTPGEDAGDCALFCEGLAAWLARSNHKVAIRLGLRARQIIRAEGRIRGVVTDAGVIEADAVVVCLGLGARELLRPLGQKVPIYPLKGYSLTLPVARDDAAPHVSVTDSASKVVYARLGSHLRVAGMADLVGVDPRLHEKRLSTLIRQAREAFPEAGDWDGPLRPWTGMRPYTPTGLPLIGRSPAAPNLYLNTGHGGLGWTLAMGSAAVLAARLAGRAPPIPTDGFDPAAA</sequence>
<dbReference type="Gene3D" id="3.30.9.10">
    <property type="entry name" value="D-Amino Acid Oxidase, subunit A, domain 2"/>
    <property type="match status" value="1"/>
</dbReference>
<comment type="caution">
    <text evidence="4">The sequence shown here is derived from an EMBL/GenBank/DDBJ whole genome shotgun (WGS) entry which is preliminary data.</text>
</comment>
<evidence type="ECO:0000256" key="2">
    <source>
        <dbReference type="ARBA" id="ARBA00023002"/>
    </source>
</evidence>
<feature type="domain" description="FAD dependent oxidoreductase" evidence="3">
    <location>
        <begin position="3"/>
        <end position="402"/>
    </location>
</feature>
<evidence type="ECO:0000313" key="4">
    <source>
        <dbReference type="EMBL" id="MBB3896623.1"/>
    </source>
</evidence>
<reference evidence="4 5" key="1">
    <citation type="submission" date="2020-08" db="EMBL/GenBank/DDBJ databases">
        <title>Genomic Encyclopedia of Type Strains, Phase IV (KMG-IV): sequencing the most valuable type-strain genomes for metagenomic binning, comparative biology and taxonomic classification.</title>
        <authorList>
            <person name="Goeker M."/>
        </authorList>
    </citation>
    <scope>NUCLEOTIDE SEQUENCE [LARGE SCALE GENOMIC DNA]</scope>
    <source>
        <strain evidence="4 5">DSM 19979</strain>
    </source>
</reference>
<protein>
    <submittedName>
        <fullName evidence="4">D-amino-acid dehydrogenase</fullName>
        <ecNumber evidence="4">1.4.99.-</ecNumber>
    </submittedName>
</protein>
<dbReference type="Pfam" id="PF01266">
    <property type="entry name" value="DAO"/>
    <property type="match status" value="1"/>
</dbReference>
<keyword evidence="5" id="KW-1185">Reference proteome</keyword>
<dbReference type="AlphaFoldDB" id="A0A840A803"/>
<dbReference type="EC" id="1.4.99.-" evidence="4"/>
<evidence type="ECO:0000256" key="1">
    <source>
        <dbReference type="ARBA" id="ARBA00009410"/>
    </source>
</evidence>
<dbReference type="GO" id="GO:0005886">
    <property type="term" value="C:plasma membrane"/>
    <property type="evidence" value="ECO:0007669"/>
    <property type="project" value="TreeGrafter"/>
</dbReference>
<dbReference type="InterPro" id="IPR006076">
    <property type="entry name" value="FAD-dep_OxRdtase"/>
</dbReference>
<dbReference type="SUPFAM" id="SSF54373">
    <property type="entry name" value="FAD-linked reductases, C-terminal domain"/>
    <property type="match status" value="1"/>
</dbReference>
<dbReference type="EMBL" id="JACIDJ010000001">
    <property type="protein sequence ID" value="MBB3896623.1"/>
    <property type="molecule type" value="Genomic_DNA"/>
</dbReference>
<comment type="similarity">
    <text evidence="1">Belongs to the DadA oxidoreductase family.</text>
</comment>
<evidence type="ECO:0000259" key="3">
    <source>
        <dbReference type="Pfam" id="PF01266"/>
    </source>
</evidence>
<evidence type="ECO:0000313" key="5">
    <source>
        <dbReference type="Proteomes" id="UP000553193"/>
    </source>
</evidence>
<organism evidence="4 5">
    <name type="scientific">Roseococcus suduntuyensis</name>
    <dbReference type="NCBI Taxonomy" id="455361"/>
    <lineage>
        <taxon>Bacteria</taxon>
        <taxon>Pseudomonadati</taxon>
        <taxon>Pseudomonadota</taxon>
        <taxon>Alphaproteobacteria</taxon>
        <taxon>Acetobacterales</taxon>
        <taxon>Roseomonadaceae</taxon>
        <taxon>Roseococcus</taxon>
    </lineage>
</organism>
<name>A0A840A803_9PROT</name>
<dbReference type="GO" id="GO:0005737">
    <property type="term" value="C:cytoplasm"/>
    <property type="evidence" value="ECO:0007669"/>
    <property type="project" value="TreeGrafter"/>
</dbReference>
<dbReference type="GO" id="GO:0055130">
    <property type="term" value="P:D-alanine catabolic process"/>
    <property type="evidence" value="ECO:0007669"/>
    <property type="project" value="TreeGrafter"/>
</dbReference>
<dbReference type="RefSeq" id="WP_184381597.1">
    <property type="nucleotide sequence ID" value="NZ_JACIDJ010000001.1"/>
</dbReference>